<dbReference type="EMBL" id="CM004395">
    <property type="protein sequence ID" value="OAY41650.1"/>
    <property type="molecule type" value="Genomic_DNA"/>
</dbReference>
<reference evidence="2" key="1">
    <citation type="submission" date="2016-02" db="EMBL/GenBank/DDBJ databases">
        <title>WGS assembly of Manihot esculenta.</title>
        <authorList>
            <person name="Bredeson J.V."/>
            <person name="Prochnik S.E."/>
            <person name="Lyons J.B."/>
            <person name="Schmutz J."/>
            <person name="Grimwood J."/>
            <person name="Vrebalov J."/>
            <person name="Bart R.S."/>
            <person name="Amuge T."/>
            <person name="Ferguson M.E."/>
            <person name="Green R."/>
            <person name="Putnam N."/>
            <person name="Stites J."/>
            <person name="Rounsley S."/>
            <person name="Rokhsar D.S."/>
        </authorList>
    </citation>
    <scope>NUCLEOTIDE SEQUENCE [LARGE SCALE GENOMIC DNA]</scope>
    <source>
        <tissue evidence="2">Leaf</tissue>
    </source>
</reference>
<organism evidence="2">
    <name type="scientific">Manihot esculenta</name>
    <name type="common">Cassava</name>
    <name type="synonym">Jatropha manihot</name>
    <dbReference type="NCBI Taxonomy" id="3983"/>
    <lineage>
        <taxon>Eukaryota</taxon>
        <taxon>Viridiplantae</taxon>
        <taxon>Streptophyta</taxon>
        <taxon>Embryophyta</taxon>
        <taxon>Tracheophyta</taxon>
        <taxon>Spermatophyta</taxon>
        <taxon>Magnoliopsida</taxon>
        <taxon>eudicotyledons</taxon>
        <taxon>Gunneridae</taxon>
        <taxon>Pentapetalae</taxon>
        <taxon>rosids</taxon>
        <taxon>fabids</taxon>
        <taxon>Malpighiales</taxon>
        <taxon>Euphorbiaceae</taxon>
        <taxon>Crotonoideae</taxon>
        <taxon>Manihoteae</taxon>
        <taxon>Manihot</taxon>
    </lineage>
</organism>
<keyword evidence="1" id="KW-1133">Transmembrane helix</keyword>
<sequence length="71" mass="7969">MQRFLDLKLLFSGGFVDALAQLEGSVFCSTPLHLFFWRTMFTFSVGLGCILFATLCPCVWAFNAILIADKK</sequence>
<keyword evidence="1" id="KW-0812">Transmembrane</keyword>
<gene>
    <name evidence="2" type="ORF">MANES_09G118900</name>
</gene>
<proteinExistence type="predicted"/>
<protein>
    <submittedName>
        <fullName evidence="2">Uncharacterized protein</fullName>
    </submittedName>
</protein>
<name>A0A2C9VA23_MANES</name>
<dbReference type="AlphaFoldDB" id="A0A2C9VA23"/>
<accession>A0A2C9VA23</accession>
<evidence type="ECO:0000313" key="2">
    <source>
        <dbReference type="EMBL" id="OAY41650.1"/>
    </source>
</evidence>
<evidence type="ECO:0000256" key="1">
    <source>
        <dbReference type="SAM" id="Phobius"/>
    </source>
</evidence>
<feature type="transmembrane region" description="Helical" evidence="1">
    <location>
        <begin position="40"/>
        <end position="68"/>
    </location>
</feature>
<keyword evidence="1" id="KW-0472">Membrane</keyword>